<feature type="chain" id="PRO_5038741528" evidence="2">
    <location>
        <begin position="22"/>
        <end position="363"/>
    </location>
</feature>
<reference evidence="5" key="1">
    <citation type="submission" date="2018-02" db="EMBL/GenBank/DDBJ databases">
        <authorList>
            <person name="Hausmann B."/>
        </authorList>
    </citation>
    <scope>NUCLEOTIDE SEQUENCE [LARGE SCALE GENOMIC DNA]</scope>
    <source>
        <strain evidence="5">Peat soil MAG SbF1</strain>
    </source>
</reference>
<gene>
    <name evidence="4" type="ORF">SBF1_110013</name>
</gene>
<dbReference type="AlphaFoldDB" id="A0A2U3JX54"/>
<dbReference type="PROSITE" id="PS51257">
    <property type="entry name" value="PROKAR_LIPOPROTEIN"/>
    <property type="match status" value="1"/>
</dbReference>
<accession>A0A2U3JX54</accession>
<feature type="domain" description="Fe/B12 periplasmic-binding" evidence="3">
    <location>
        <begin position="61"/>
        <end position="324"/>
    </location>
</feature>
<dbReference type="PANTHER" id="PTHR30535:SF34">
    <property type="entry name" value="MOLYBDATE-BINDING PROTEIN MOLA"/>
    <property type="match status" value="1"/>
</dbReference>
<dbReference type="SUPFAM" id="SSF53807">
    <property type="entry name" value="Helical backbone' metal receptor"/>
    <property type="match status" value="1"/>
</dbReference>
<dbReference type="InterPro" id="IPR050902">
    <property type="entry name" value="ABC_Transporter_SBP"/>
</dbReference>
<evidence type="ECO:0000256" key="2">
    <source>
        <dbReference type="SAM" id="SignalP"/>
    </source>
</evidence>
<keyword evidence="2" id="KW-0732">Signal</keyword>
<protein>
    <submittedName>
        <fullName evidence="4">ABC-type transporter, periplasmic subunit</fullName>
    </submittedName>
</protein>
<feature type="signal peptide" evidence="2">
    <location>
        <begin position="1"/>
        <end position="21"/>
    </location>
</feature>
<dbReference type="EMBL" id="OMOF01000013">
    <property type="protein sequence ID" value="SPF31887.1"/>
    <property type="molecule type" value="Genomic_DNA"/>
</dbReference>
<dbReference type="OrthoDB" id="9787830at2"/>
<evidence type="ECO:0000313" key="5">
    <source>
        <dbReference type="Proteomes" id="UP000238916"/>
    </source>
</evidence>
<evidence type="ECO:0000259" key="3">
    <source>
        <dbReference type="PROSITE" id="PS50983"/>
    </source>
</evidence>
<dbReference type="Gene3D" id="3.40.50.1980">
    <property type="entry name" value="Nitrogenase molybdenum iron protein domain"/>
    <property type="match status" value="2"/>
</dbReference>
<dbReference type="CDD" id="cd01142">
    <property type="entry name" value="TroA_e"/>
    <property type="match status" value="1"/>
</dbReference>
<organism evidence="4 5">
    <name type="scientific">Candidatus Desulfosporosinus infrequens</name>
    <dbReference type="NCBI Taxonomy" id="2043169"/>
    <lineage>
        <taxon>Bacteria</taxon>
        <taxon>Bacillati</taxon>
        <taxon>Bacillota</taxon>
        <taxon>Clostridia</taxon>
        <taxon>Eubacteriales</taxon>
        <taxon>Desulfitobacteriaceae</taxon>
        <taxon>Desulfosporosinus</taxon>
    </lineage>
</organism>
<dbReference type="InterPro" id="IPR002491">
    <property type="entry name" value="ABC_transptr_periplasmic_BD"/>
</dbReference>
<dbReference type="PROSITE" id="PS50983">
    <property type="entry name" value="FE_B12_PBP"/>
    <property type="match status" value="1"/>
</dbReference>
<comment type="similarity">
    <text evidence="1">Belongs to the bacterial solute-binding protein 8 family.</text>
</comment>
<evidence type="ECO:0000256" key="1">
    <source>
        <dbReference type="ARBA" id="ARBA00008814"/>
    </source>
</evidence>
<evidence type="ECO:0000313" key="4">
    <source>
        <dbReference type="EMBL" id="SPF31887.1"/>
    </source>
</evidence>
<dbReference type="Proteomes" id="UP000238916">
    <property type="component" value="Unassembled WGS sequence"/>
</dbReference>
<name>A0A2U3JX54_9FIRM</name>
<dbReference type="Pfam" id="PF01497">
    <property type="entry name" value="Peripla_BP_2"/>
    <property type="match status" value="1"/>
</dbReference>
<proteinExistence type="inferred from homology"/>
<dbReference type="PANTHER" id="PTHR30535">
    <property type="entry name" value="VITAMIN B12-BINDING PROTEIN"/>
    <property type="match status" value="1"/>
</dbReference>
<sequence>MNHTKKSVILLVAISAILSIAGCGNTQSTEKQSATQVNNQQKRTITDSAGKKVEITTNVLRIADSWPAHNEVLAMLGGGDKIVATVHTPESRPWLYKVNPSMNNAVNTFTPNLNIEELIKTKPDIAIVPVADKNVDKISEVGIPVVQLTFTDFNSLKSCFLLTGDILGDVGKQKAQQYISYLDSKLKMVTDVTSQIPQENRPKVLHLTSLSPNIVDGGNTIIDAWIQAAGGVDAAGELPGSFKEVSMEQILKWNPDVIILGTGNTGLGAKNADLLKTDPQWQKINAVKNGRVYVNPNGAFMWDRYGAEEALEIQWAAKTLNPDKFTNLDMSQVTKDFYKTFLNYTLTDDETNRILTGQNPAKS</sequence>